<dbReference type="OrthoDB" id="188352at2759"/>
<organism evidence="2 3">
    <name type="scientific">Trichoplusia ni</name>
    <name type="common">Cabbage looper</name>
    <dbReference type="NCBI Taxonomy" id="7111"/>
    <lineage>
        <taxon>Eukaryota</taxon>
        <taxon>Metazoa</taxon>
        <taxon>Ecdysozoa</taxon>
        <taxon>Arthropoda</taxon>
        <taxon>Hexapoda</taxon>
        <taxon>Insecta</taxon>
        <taxon>Pterygota</taxon>
        <taxon>Neoptera</taxon>
        <taxon>Endopterygota</taxon>
        <taxon>Lepidoptera</taxon>
        <taxon>Glossata</taxon>
        <taxon>Ditrysia</taxon>
        <taxon>Noctuoidea</taxon>
        <taxon>Noctuidae</taxon>
        <taxon>Plusiinae</taxon>
        <taxon>Trichoplusia</taxon>
    </lineage>
</organism>
<protein>
    <submittedName>
        <fullName evidence="3">Uncharacterized protein LOC113497926</fullName>
    </submittedName>
</protein>
<reference evidence="3" key="1">
    <citation type="submission" date="2025-08" db="UniProtKB">
        <authorList>
            <consortium name="RefSeq"/>
        </authorList>
    </citation>
    <scope>IDENTIFICATION</scope>
</reference>
<dbReference type="KEGG" id="tnl:113497926"/>
<sequence>MSKGEKVPKIPIVDLSRFCRSSFTVTFVVEVVGIEVWHDCNEGWLELGPVLTGFKINYQLYPGQSFDIDILIWPHTAKVYFGTNYGWVRTWQFLERRWLAFSIRHWFPVRVTDLRHYVATVTPHAGLLTLSAHAKTDRSTDVFLPSLTFGQRRQFAPVLEPDDKTSHEFITELIWRCVVYHIPMMYADLLFDTPYPVAEIRHQDAALYHVRDAVLHRAERDEAHAHEIEEKHKTKSESKLRDKKKLQEAQKLKYEIKLSGDTLLAGIGRITPFELYGDRPADQGEVIALISSTNVPAQDDLPVFFVNVGLLSDFPVENFKKNGITHLYTRWTLSDEEHSSEHIPISPPKTEMNFHDHHSIPMPVIIASDVMALFTDDPFEIEVRGIRTPPPLYNKPNFFGYENRDRDFGMSVPPPLPNQDTDVLIAIAKIDAKALSKINGSACGEYPLYPPKQSYVKLEREGICTNDINAVRAQVFPELFIQPGNILQAQMTLEVSLGLVGCKPQNVHQRYSRLFCLISNQEAIMTILRLITQINESVMLTGNTECLLTGFGLDTGDTVMLYVEGPKDGRILKVWELTEDFYPGVKPIFCTAAKYPCRLYPELLLAAMPFNILKMFVPLAVILSLAPIYARPALPLPTRSAVLKLARLIAGKFRDVPYHQDMPTGMELKSFRLELCVAPRPPPVPIPEIPSSKQLQSNDQPKAGSSATRINWETKDVQK</sequence>
<feature type="region of interest" description="Disordered" evidence="1">
    <location>
        <begin position="684"/>
        <end position="719"/>
    </location>
</feature>
<dbReference type="GeneID" id="113497926"/>
<dbReference type="Proteomes" id="UP000322000">
    <property type="component" value="Chromosome 10"/>
</dbReference>
<dbReference type="RefSeq" id="XP_026733541.1">
    <property type="nucleotide sequence ID" value="XM_026877740.1"/>
</dbReference>
<feature type="region of interest" description="Disordered" evidence="1">
    <location>
        <begin position="221"/>
        <end position="242"/>
    </location>
</feature>
<gene>
    <name evidence="3" type="primary">LOC113497926</name>
</gene>
<name>A0A7E5VZL9_TRINI</name>
<accession>A0A7E5VZL9</accession>
<evidence type="ECO:0000313" key="3">
    <source>
        <dbReference type="RefSeq" id="XP_026733541.1"/>
    </source>
</evidence>
<dbReference type="AlphaFoldDB" id="A0A7E5VZL9"/>
<keyword evidence="2" id="KW-1185">Reference proteome</keyword>
<feature type="compositionally biased region" description="Polar residues" evidence="1">
    <location>
        <begin position="691"/>
        <end position="711"/>
    </location>
</feature>
<proteinExistence type="predicted"/>
<evidence type="ECO:0000256" key="1">
    <source>
        <dbReference type="SAM" id="MobiDB-lite"/>
    </source>
</evidence>
<dbReference type="InParanoid" id="A0A7E5VZL9"/>
<evidence type="ECO:0000313" key="2">
    <source>
        <dbReference type="Proteomes" id="UP000322000"/>
    </source>
</evidence>